<dbReference type="Proteomes" id="UP000319498">
    <property type="component" value="Unassembled WGS sequence"/>
</dbReference>
<reference evidence="1 2" key="1">
    <citation type="submission" date="2019-06" db="EMBL/GenBank/DDBJ databases">
        <title>Whole genome shotgun sequence of Brevibacillus formosus NBRC 15716.</title>
        <authorList>
            <person name="Hosoyama A."/>
            <person name="Uohara A."/>
            <person name="Ohji S."/>
            <person name="Ichikawa N."/>
        </authorList>
    </citation>
    <scope>NUCLEOTIDE SEQUENCE [LARGE SCALE GENOMIC DNA]</scope>
    <source>
        <strain evidence="1 2">NBRC 15716</strain>
    </source>
</reference>
<dbReference type="GeneID" id="87584961"/>
<keyword evidence="2" id="KW-1185">Reference proteome</keyword>
<proteinExistence type="predicted"/>
<dbReference type="EMBL" id="BJOL01000003">
    <property type="protein sequence ID" value="GED56422.1"/>
    <property type="molecule type" value="Genomic_DNA"/>
</dbReference>
<accession>A0ABQ0T0V3</accession>
<protein>
    <recommendedName>
        <fullName evidence="3">Fe-S oxidoreductase</fullName>
    </recommendedName>
</protein>
<name>A0ABQ0T0V3_9BACL</name>
<evidence type="ECO:0008006" key="3">
    <source>
        <dbReference type="Google" id="ProtNLM"/>
    </source>
</evidence>
<gene>
    <name evidence="1" type="ORF">BFO01nite_05540</name>
</gene>
<sequence length="261" mass="30722">MLQQWDDDFLAQRFNISSKKRPNTLFSMKARDLVDPTHMNELVQIYAPLIKAHELTAAGTYISSWLTSPSLGLSYMISVWNRALTMTLDHMTIELFYEDDYPQFAFVIPAYEIVEAPFSEAERTIWLKECYRAYFRDFLHPLLTTLAKVTGNPEAMLWGQFPTRYNYHTDAFVALVEQDSIKQQVRADYDVLCNQLEGESFGLQKNPFKVKVRWIEDMRDPQAKVRIKNQCCLYYKTGEQKYCYTCPRIKEEERALMRIRA</sequence>
<comment type="caution">
    <text evidence="1">The sequence shown here is derived from an EMBL/GenBank/DDBJ whole genome shotgun (WGS) entry which is preliminary data.</text>
</comment>
<organism evidence="1 2">
    <name type="scientific">Brevibacillus formosus</name>
    <dbReference type="NCBI Taxonomy" id="54913"/>
    <lineage>
        <taxon>Bacteria</taxon>
        <taxon>Bacillati</taxon>
        <taxon>Bacillota</taxon>
        <taxon>Bacilli</taxon>
        <taxon>Bacillales</taxon>
        <taxon>Paenibacillaceae</taxon>
        <taxon>Brevibacillus</taxon>
    </lineage>
</organism>
<dbReference type="RefSeq" id="WP_236697833.1">
    <property type="nucleotide sequence ID" value="NZ_BJOL01000003.1"/>
</dbReference>
<evidence type="ECO:0000313" key="2">
    <source>
        <dbReference type="Proteomes" id="UP000319498"/>
    </source>
</evidence>
<evidence type="ECO:0000313" key="1">
    <source>
        <dbReference type="EMBL" id="GED56422.1"/>
    </source>
</evidence>